<dbReference type="AlphaFoldDB" id="A0A9D4SPJ3"/>
<evidence type="ECO:0000256" key="2">
    <source>
        <dbReference type="SAM" id="SignalP"/>
    </source>
</evidence>
<accession>A0A9D4SPJ3</accession>
<comment type="caution">
    <text evidence="3">The sequence shown here is derived from an EMBL/GenBank/DDBJ whole genome shotgun (WGS) entry which is preliminary data.</text>
</comment>
<reference evidence="3" key="1">
    <citation type="journal article" date="2020" name="Cell">
        <title>Large-Scale Comparative Analyses of Tick Genomes Elucidate Their Genetic Diversity and Vector Capacities.</title>
        <authorList>
            <consortium name="Tick Genome and Microbiome Consortium (TIGMIC)"/>
            <person name="Jia N."/>
            <person name="Wang J."/>
            <person name="Shi W."/>
            <person name="Du L."/>
            <person name="Sun Y."/>
            <person name="Zhan W."/>
            <person name="Jiang J.F."/>
            <person name="Wang Q."/>
            <person name="Zhang B."/>
            <person name="Ji P."/>
            <person name="Bell-Sakyi L."/>
            <person name="Cui X.M."/>
            <person name="Yuan T.T."/>
            <person name="Jiang B.G."/>
            <person name="Yang W.F."/>
            <person name="Lam T.T."/>
            <person name="Chang Q.C."/>
            <person name="Ding S.J."/>
            <person name="Wang X.J."/>
            <person name="Zhu J.G."/>
            <person name="Ruan X.D."/>
            <person name="Zhao L."/>
            <person name="Wei J.T."/>
            <person name="Ye R.Z."/>
            <person name="Que T.C."/>
            <person name="Du C.H."/>
            <person name="Zhou Y.H."/>
            <person name="Cheng J.X."/>
            <person name="Dai P.F."/>
            <person name="Guo W.B."/>
            <person name="Han X.H."/>
            <person name="Huang E.J."/>
            <person name="Li L.F."/>
            <person name="Wei W."/>
            <person name="Gao Y.C."/>
            <person name="Liu J.Z."/>
            <person name="Shao H.Z."/>
            <person name="Wang X."/>
            <person name="Wang C.C."/>
            <person name="Yang T.C."/>
            <person name="Huo Q.B."/>
            <person name="Li W."/>
            <person name="Chen H.Y."/>
            <person name="Chen S.E."/>
            <person name="Zhou L.G."/>
            <person name="Ni X.B."/>
            <person name="Tian J.H."/>
            <person name="Sheng Y."/>
            <person name="Liu T."/>
            <person name="Pan Y.S."/>
            <person name="Xia L.Y."/>
            <person name="Li J."/>
            <person name="Zhao F."/>
            <person name="Cao W.C."/>
        </authorList>
    </citation>
    <scope>NUCLEOTIDE SEQUENCE</scope>
    <source>
        <strain evidence="3">Rsan-2018</strain>
    </source>
</reference>
<proteinExistence type="predicted"/>
<dbReference type="EMBL" id="JABSTV010001255">
    <property type="protein sequence ID" value="KAH7936139.1"/>
    <property type="molecule type" value="Genomic_DNA"/>
</dbReference>
<evidence type="ECO:0000313" key="4">
    <source>
        <dbReference type="Proteomes" id="UP000821837"/>
    </source>
</evidence>
<dbReference type="VEuPathDB" id="VectorBase:RSAN_028335"/>
<keyword evidence="1" id="KW-0812">Transmembrane</keyword>
<protein>
    <submittedName>
        <fullName evidence="3">Uncharacterized protein</fullName>
    </submittedName>
</protein>
<keyword evidence="1" id="KW-1133">Transmembrane helix</keyword>
<feature type="signal peptide" evidence="2">
    <location>
        <begin position="1"/>
        <end position="21"/>
    </location>
</feature>
<name>A0A9D4SPJ3_RHISA</name>
<feature type="chain" id="PRO_5038844561" evidence="2">
    <location>
        <begin position="22"/>
        <end position="240"/>
    </location>
</feature>
<feature type="transmembrane region" description="Helical" evidence="1">
    <location>
        <begin position="197"/>
        <end position="217"/>
    </location>
</feature>
<keyword evidence="2" id="KW-0732">Signal</keyword>
<evidence type="ECO:0000256" key="1">
    <source>
        <dbReference type="SAM" id="Phobius"/>
    </source>
</evidence>
<evidence type="ECO:0000313" key="3">
    <source>
        <dbReference type="EMBL" id="KAH7936139.1"/>
    </source>
</evidence>
<reference evidence="3" key="2">
    <citation type="submission" date="2021-09" db="EMBL/GenBank/DDBJ databases">
        <authorList>
            <person name="Jia N."/>
            <person name="Wang J."/>
            <person name="Shi W."/>
            <person name="Du L."/>
            <person name="Sun Y."/>
            <person name="Zhan W."/>
            <person name="Jiang J."/>
            <person name="Wang Q."/>
            <person name="Zhang B."/>
            <person name="Ji P."/>
            <person name="Sakyi L.B."/>
            <person name="Cui X."/>
            <person name="Yuan T."/>
            <person name="Jiang B."/>
            <person name="Yang W."/>
            <person name="Lam T.T.-Y."/>
            <person name="Chang Q."/>
            <person name="Ding S."/>
            <person name="Wang X."/>
            <person name="Zhu J."/>
            <person name="Ruan X."/>
            <person name="Zhao L."/>
            <person name="Wei J."/>
            <person name="Que T."/>
            <person name="Du C."/>
            <person name="Cheng J."/>
            <person name="Dai P."/>
            <person name="Han X."/>
            <person name="Huang E."/>
            <person name="Gao Y."/>
            <person name="Liu J."/>
            <person name="Shao H."/>
            <person name="Ye R."/>
            <person name="Li L."/>
            <person name="Wei W."/>
            <person name="Wang X."/>
            <person name="Wang C."/>
            <person name="Huo Q."/>
            <person name="Li W."/>
            <person name="Guo W."/>
            <person name="Chen H."/>
            <person name="Chen S."/>
            <person name="Zhou L."/>
            <person name="Zhou L."/>
            <person name="Ni X."/>
            <person name="Tian J."/>
            <person name="Zhou Y."/>
            <person name="Sheng Y."/>
            <person name="Liu T."/>
            <person name="Pan Y."/>
            <person name="Xia L."/>
            <person name="Li J."/>
            <person name="Zhao F."/>
            <person name="Cao W."/>
        </authorList>
    </citation>
    <scope>NUCLEOTIDE SEQUENCE</scope>
    <source>
        <strain evidence="3">Rsan-2018</strain>
        <tissue evidence="3">Larvae</tissue>
    </source>
</reference>
<keyword evidence="1" id="KW-0472">Membrane</keyword>
<sequence length="240" mass="27111">MARILLHGLAVLIHIFPVTYAVRRSQAQRPALLNVEEHASLYISRRLEGVAESPPCSHRGRRDKFCADDLLLLEDVASFDHETPLLTLPPLFNCTAAVCPKAVIPAKCGRAVIAASDQTHSYLPLPNAKNCRLVLGFTHAAHQRDRNREALETAVCEARRSLRDRRRPGSRSSPTTSTVFFVQRLRKHAPMSYQCRITIVLGGVVPILACYVCIFSVKYHNHLYPHRKLDFTRFFDKFAN</sequence>
<organism evidence="3 4">
    <name type="scientific">Rhipicephalus sanguineus</name>
    <name type="common">Brown dog tick</name>
    <name type="synonym">Ixodes sanguineus</name>
    <dbReference type="NCBI Taxonomy" id="34632"/>
    <lineage>
        <taxon>Eukaryota</taxon>
        <taxon>Metazoa</taxon>
        <taxon>Ecdysozoa</taxon>
        <taxon>Arthropoda</taxon>
        <taxon>Chelicerata</taxon>
        <taxon>Arachnida</taxon>
        <taxon>Acari</taxon>
        <taxon>Parasitiformes</taxon>
        <taxon>Ixodida</taxon>
        <taxon>Ixodoidea</taxon>
        <taxon>Ixodidae</taxon>
        <taxon>Rhipicephalinae</taxon>
        <taxon>Rhipicephalus</taxon>
        <taxon>Rhipicephalus</taxon>
    </lineage>
</organism>
<dbReference type="Proteomes" id="UP000821837">
    <property type="component" value="Unassembled WGS sequence"/>
</dbReference>
<keyword evidence="4" id="KW-1185">Reference proteome</keyword>
<gene>
    <name evidence="3" type="ORF">HPB52_018846</name>
</gene>